<evidence type="ECO:0000313" key="1">
    <source>
        <dbReference type="EMBL" id="KAF2681919.1"/>
    </source>
</evidence>
<protein>
    <submittedName>
        <fullName evidence="1">Uncharacterized protein</fullName>
    </submittedName>
</protein>
<keyword evidence="2" id="KW-1185">Reference proteome</keyword>
<dbReference type="Proteomes" id="UP000799291">
    <property type="component" value="Unassembled WGS sequence"/>
</dbReference>
<gene>
    <name evidence="1" type="ORF">K458DRAFT_308509</name>
</gene>
<dbReference type="AlphaFoldDB" id="A0A6G1IVK8"/>
<accession>A0A6G1IVK8</accession>
<evidence type="ECO:0000313" key="2">
    <source>
        <dbReference type="Proteomes" id="UP000799291"/>
    </source>
</evidence>
<dbReference type="OrthoDB" id="5410741at2759"/>
<sequence length="53" mass="6205">LGVGTSKESINAFKRVILEEWNNILQEAIDNCILSMLRRYRAVIEAKGWYTKY</sequence>
<dbReference type="Gene3D" id="3.30.420.10">
    <property type="entry name" value="Ribonuclease H-like superfamily/Ribonuclease H"/>
    <property type="match status" value="1"/>
</dbReference>
<organism evidence="1 2">
    <name type="scientific">Lentithecium fluviatile CBS 122367</name>
    <dbReference type="NCBI Taxonomy" id="1168545"/>
    <lineage>
        <taxon>Eukaryota</taxon>
        <taxon>Fungi</taxon>
        <taxon>Dikarya</taxon>
        <taxon>Ascomycota</taxon>
        <taxon>Pezizomycotina</taxon>
        <taxon>Dothideomycetes</taxon>
        <taxon>Pleosporomycetidae</taxon>
        <taxon>Pleosporales</taxon>
        <taxon>Massarineae</taxon>
        <taxon>Lentitheciaceae</taxon>
        <taxon>Lentithecium</taxon>
    </lineage>
</organism>
<name>A0A6G1IVK8_9PLEO</name>
<feature type="non-terminal residue" evidence="1">
    <location>
        <position position="1"/>
    </location>
</feature>
<proteinExistence type="predicted"/>
<dbReference type="InterPro" id="IPR036397">
    <property type="entry name" value="RNaseH_sf"/>
</dbReference>
<reference evidence="1" key="1">
    <citation type="journal article" date="2020" name="Stud. Mycol.">
        <title>101 Dothideomycetes genomes: a test case for predicting lifestyles and emergence of pathogens.</title>
        <authorList>
            <person name="Haridas S."/>
            <person name="Albert R."/>
            <person name="Binder M."/>
            <person name="Bloem J."/>
            <person name="Labutti K."/>
            <person name="Salamov A."/>
            <person name="Andreopoulos B."/>
            <person name="Baker S."/>
            <person name="Barry K."/>
            <person name="Bills G."/>
            <person name="Bluhm B."/>
            <person name="Cannon C."/>
            <person name="Castanera R."/>
            <person name="Culley D."/>
            <person name="Daum C."/>
            <person name="Ezra D."/>
            <person name="Gonzalez J."/>
            <person name="Henrissat B."/>
            <person name="Kuo A."/>
            <person name="Liang C."/>
            <person name="Lipzen A."/>
            <person name="Lutzoni F."/>
            <person name="Magnuson J."/>
            <person name="Mondo S."/>
            <person name="Nolan M."/>
            <person name="Ohm R."/>
            <person name="Pangilinan J."/>
            <person name="Park H.-J."/>
            <person name="Ramirez L."/>
            <person name="Alfaro M."/>
            <person name="Sun H."/>
            <person name="Tritt A."/>
            <person name="Yoshinaga Y."/>
            <person name="Zwiers L.-H."/>
            <person name="Turgeon B."/>
            <person name="Goodwin S."/>
            <person name="Spatafora J."/>
            <person name="Crous P."/>
            <person name="Grigoriev I."/>
        </authorList>
    </citation>
    <scope>NUCLEOTIDE SEQUENCE</scope>
    <source>
        <strain evidence="1">CBS 122367</strain>
    </source>
</reference>
<dbReference type="GO" id="GO:0003676">
    <property type="term" value="F:nucleic acid binding"/>
    <property type="evidence" value="ECO:0007669"/>
    <property type="project" value="InterPro"/>
</dbReference>
<dbReference type="EMBL" id="MU005589">
    <property type="protein sequence ID" value="KAF2681919.1"/>
    <property type="molecule type" value="Genomic_DNA"/>
</dbReference>